<gene>
    <name evidence="2" type="ORF">METZ01_LOCUS459665</name>
</gene>
<dbReference type="AlphaFoldDB" id="A0A383AGT5"/>
<feature type="region of interest" description="Disordered" evidence="1">
    <location>
        <begin position="1"/>
        <end position="27"/>
    </location>
</feature>
<sequence length="106" mass="11516">MVDRNPDNPEPPLCGPPKFQAAPPVLAGQGGASVEGYHSVLPDGRYGVWQASLEHSLQVLTIGLSGLPPELVESEPSQGWGQSPEFLREREPWWLEGCCRQPELAS</sequence>
<organism evidence="2">
    <name type="scientific">marine metagenome</name>
    <dbReference type="NCBI Taxonomy" id="408172"/>
    <lineage>
        <taxon>unclassified sequences</taxon>
        <taxon>metagenomes</taxon>
        <taxon>ecological metagenomes</taxon>
    </lineage>
</organism>
<accession>A0A383AGT5</accession>
<protein>
    <submittedName>
        <fullName evidence="2">Uncharacterized protein</fullName>
    </submittedName>
</protein>
<proteinExistence type="predicted"/>
<reference evidence="2" key="1">
    <citation type="submission" date="2018-05" db="EMBL/GenBank/DDBJ databases">
        <authorList>
            <person name="Lanie J.A."/>
            <person name="Ng W.-L."/>
            <person name="Kazmierczak K.M."/>
            <person name="Andrzejewski T.M."/>
            <person name="Davidsen T.M."/>
            <person name="Wayne K.J."/>
            <person name="Tettelin H."/>
            <person name="Glass J.I."/>
            <person name="Rusch D."/>
            <person name="Podicherti R."/>
            <person name="Tsui H.-C.T."/>
            <person name="Winkler M.E."/>
        </authorList>
    </citation>
    <scope>NUCLEOTIDE SEQUENCE</scope>
</reference>
<evidence type="ECO:0000313" key="2">
    <source>
        <dbReference type="EMBL" id="SVE06811.1"/>
    </source>
</evidence>
<dbReference type="EMBL" id="UINC01191927">
    <property type="protein sequence ID" value="SVE06811.1"/>
    <property type="molecule type" value="Genomic_DNA"/>
</dbReference>
<evidence type="ECO:0000256" key="1">
    <source>
        <dbReference type="SAM" id="MobiDB-lite"/>
    </source>
</evidence>
<name>A0A383AGT5_9ZZZZ</name>